<reference evidence="2" key="2">
    <citation type="submission" date="2021-01" db="UniProtKB">
        <authorList>
            <consortium name="EnsemblMetazoa"/>
        </authorList>
    </citation>
    <scope>IDENTIFICATION</scope>
</reference>
<organism evidence="2 3">
    <name type="scientific">Strongylocentrotus purpuratus</name>
    <name type="common">Purple sea urchin</name>
    <dbReference type="NCBI Taxonomy" id="7668"/>
    <lineage>
        <taxon>Eukaryota</taxon>
        <taxon>Metazoa</taxon>
        <taxon>Echinodermata</taxon>
        <taxon>Eleutherozoa</taxon>
        <taxon>Echinozoa</taxon>
        <taxon>Echinoidea</taxon>
        <taxon>Euechinoidea</taxon>
        <taxon>Echinacea</taxon>
        <taxon>Camarodonta</taxon>
        <taxon>Echinidea</taxon>
        <taxon>Strongylocentrotidae</taxon>
        <taxon>Strongylocentrotus</taxon>
    </lineage>
</organism>
<keyword evidence="3" id="KW-1185">Reference proteome</keyword>
<accession>A0A7M7PD63</accession>
<dbReference type="OrthoDB" id="10143274at2759"/>
<dbReference type="GeneID" id="115927491"/>
<evidence type="ECO:0000313" key="3">
    <source>
        <dbReference type="Proteomes" id="UP000007110"/>
    </source>
</evidence>
<name>A0A7M7PD63_STRPU</name>
<keyword evidence="1" id="KW-0472">Membrane</keyword>
<evidence type="ECO:0000256" key="1">
    <source>
        <dbReference type="SAM" id="Phobius"/>
    </source>
</evidence>
<feature type="transmembrane region" description="Helical" evidence="1">
    <location>
        <begin position="38"/>
        <end position="59"/>
    </location>
</feature>
<dbReference type="RefSeq" id="XP_030849350.1">
    <property type="nucleotide sequence ID" value="XM_030993490.1"/>
</dbReference>
<keyword evidence="1" id="KW-1133">Transmembrane helix</keyword>
<dbReference type="Proteomes" id="UP000007110">
    <property type="component" value="Unassembled WGS sequence"/>
</dbReference>
<sequence length="183" mass="20221">MASMFRQKFLGFTGLVMIAYGIILAIQGNGAAIRFGHAAAAVPLWCGLLFVLIGCANLTQVFEKKRKQQRDREDTLPFSFTVVFCNFTAVMVACLCIGFVSWGAWAAITTTGTLIILQQDAVETYTAIILANVFILFLALIAMFVDCCSGSLFGPSAPVERQMMQQPMYYDYQPRMVPALYKP</sequence>
<keyword evidence="1" id="KW-0812">Transmembrane</keyword>
<dbReference type="KEGG" id="spu:115927491"/>
<proteinExistence type="predicted"/>
<feature type="transmembrane region" description="Helical" evidence="1">
    <location>
        <begin position="80"/>
        <end position="105"/>
    </location>
</feature>
<evidence type="ECO:0000313" key="2">
    <source>
        <dbReference type="EnsemblMetazoa" id="XP_030849350"/>
    </source>
</evidence>
<reference evidence="3" key="1">
    <citation type="submission" date="2015-02" db="EMBL/GenBank/DDBJ databases">
        <title>Genome sequencing for Strongylocentrotus purpuratus.</title>
        <authorList>
            <person name="Murali S."/>
            <person name="Liu Y."/>
            <person name="Vee V."/>
            <person name="English A."/>
            <person name="Wang M."/>
            <person name="Skinner E."/>
            <person name="Han Y."/>
            <person name="Muzny D.M."/>
            <person name="Worley K.C."/>
            <person name="Gibbs R.A."/>
        </authorList>
    </citation>
    <scope>NUCLEOTIDE SEQUENCE</scope>
</reference>
<feature type="transmembrane region" description="Helical" evidence="1">
    <location>
        <begin position="125"/>
        <end position="145"/>
    </location>
</feature>
<dbReference type="EnsemblMetazoa" id="XM_030993490">
    <property type="protein sequence ID" value="XP_030849350"/>
    <property type="gene ID" value="LOC115927491"/>
</dbReference>
<dbReference type="InParanoid" id="A0A7M7PD63"/>
<protein>
    <submittedName>
        <fullName evidence="2">Uncharacterized protein</fullName>
    </submittedName>
</protein>
<dbReference type="AlphaFoldDB" id="A0A7M7PD63"/>
<feature type="transmembrane region" description="Helical" evidence="1">
    <location>
        <begin position="9"/>
        <end position="26"/>
    </location>
</feature>